<keyword evidence="8" id="KW-0479">Metal-binding</keyword>
<dbReference type="CDD" id="cd02736">
    <property type="entry name" value="RNAP_III_Rpc1_C"/>
    <property type="match status" value="1"/>
</dbReference>
<dbReference type="EMBL" id="BPLR01017778">
    <property type="protein sequence ID" value="GIY94378.1"/>
    <property type="molecule type" value="Genomic_DNA"/>
</dbReference>
<dbReference type="InterPro" id="IPR000722">
    <property type="entry name" value="RNA_pol_asu"/>
</dbReference>
<dbReference type="FunFam" id="1.10.132.30:FF:000001">
    <property type="entry name" value="DNA-directed RNA polymerase subunit"/>
    <property type="match status" value="1"/>
</dbReference>
<dbReference type="FunFam" id="1.10.274.100:FF:000003">
    <property type="entry name" value="DNA-directed RNA polymerase subunit"/>
    <property type="match status" value="1"/>
</dbReference>
<sequence length="1049" mass="117335">MNGGFKHPGANFHIDRSTKTKSDLNYANRRRIATSLKVGDTVERHMLDGDVVLFNRQPSLHKLSIMAHKAKIVPTRTFRFNECVCTPYNADFDGDEMNIHLPQTEEARAEALQLMGVPSNLVTPRNGDPLVAAIQDFITGSFLITQKDTFFTKQQAQQVICSILSNEDLLMKIDLPPPAFIKPYTLWTGKQIFSLILRPNKECNIKINLRKAPKGSSASPYIGKEILCPNDNFVNIRNSQLLSGTMTKATLGSGSKTTIFYILLRDYGKVHAANAMLRLARLASYYLANRFSIGIGDVTPGHNLLTEKQILLNQGPLDSDTPKFCRTIKKSLVSKCEDYIQSLERGELETLPGCSAEETLENKILSELSSIRERAAQICYKELHKTNSPLIMAQCGSKGSNINISQMVACVGQQALSGKRVPDGFDHRSLPHYEKDSKTPEAKGFVQNSFYSGLTPTEFIFHTMAGREGLVDTAVKTAETGYMQRRLIKSKEFIYYPESIIFKQHLLLILYLAGSTSSLEDLCLHYDMSVRNSIGEVVQFVYGGDGLDPASMEGVNKCENSGKEKKIEYRMKTNDETPDDPVIFERALYHIIANFPCRDEQPLDPKSLLSLSEELLEKDFADIHVNYRSRLRNFCEDKSARIKRMREKYQISSSNPIPPVLLQLERITRTQLVEFLKFCKDKYMKAINHPGTAVGAICAQSIGEPATQMTLKTFHFAGVASMNITQGVPRIGEIINASKNISTPVITALLDVNDDLEFARKVKGRVEKTLLGEVTEFFEEVFLPDSCFILVKLNLNRIRLLQLEVDADSICYSICTSNITEIRGIKPQNVEIVSKNLIVVKPFISSRGTNYFVLQQLQEKLPLVVIQGIPTVSKALIHLENDKYELQIEGNGLGAVMATRGKYTTSNNTMEVEKYLGIEAAKSVIISETQTTMKHHSIEIDKRHLMLLADLMTFKGEVHGITRYGLAKMKESAFMLASFEMTADHLFDAAYYGQEDSITGVSESIILGIPMSLGTGFFKLLHKATTAPLPPKKKLLFDNPEFHLPGYSG</sequence>
<evidence type="ECO:0000256" key="4">
    <source>
        <dbReference type="ARBA" id="ARBA00012418"/>
    </source>
</evidence>
<comment type="subunit">
    <text evidence="3">Component of the RNA polymerase III (Pol III) complex consisting of 17 subunits.</text>
</comment>
<keyword evidence="6" id="KW-0808">Transferase</keyword>
<evidence type="ECO:0000256" key="7">
    <source>
        <dbReference type="ARBA" id="ARBA00022695"/>
    </source>
</evidence>
<dbReference type="EC" id="2.7.7.6" evidence="4"/>
<dbReference type="InterPro" id="IPR038120">
    <property type="entry name" value="Rpb1_funnel_sf"/>
</dbReference>
<evidence type="ECO:0000256" key="3">
    <source>
        <dbReference type="ARBA" id="ARBA00011206"/>
    </source>
</evidence>
<reference evidence="16 17" key="1">
    <citation type="submission" date="2021-06" db="EMBL/GenBank/DDBJ databases">
        <title>Caerostris extrusa draft genome.</title>
        <authorList>
            <person name="Kono N."/>
            <person name="Arakawa K."/>
        </authorList>
    </citation>
    <scope>NUCLEOTIDE SEQUENCE [LARGE SCALE GENOMIC DNA]</scope>
</reference>
<keyword evidence="9" id="KW-0862">Zinc</keyword>
<dbReference type="Pfam" id="PF05000">
    <property type="entry name" value="RNA_pol_Rpb1_4"/>
    <property type="match status" value="1"/>
</dbReference>
<evidence type="ECO:0000256" key="5">
    <source>
        <dbReference type="ARBA" id="ARBA00022478"/>
    </source>
</evidence>
<evidence type="ECO:0000313" key="17">
    <source>
        <dbReference type="Proteomes" id="UP001054945"/>
    </source>
</evidence>
<dbReference type="InterPro" id="IPR007066">
    <property type="entry name" value="RNA_pol_Rpb1_3"/>
</dbReference>
<dbReference type="GO" id="GO:0003677">
    <property type="term" value="F:DNA binding"/>
    <property type="evidence" value="ECO:0007669"/>
    <property type="project" value="InterPro"/>
</dbReference>
<dbReference type="InterPro" id="IPR007083">
    <property type="entry name" value="RNA_pol_Rpb1_4"/>
</dbReference>
<gene>
    <name evidence="16" type="primary">POLR3A</name>
    <name evidence="16" type="ORF">CEXT_777641</name>
</gene>
<dbReference type="Gene3D" id="1.10.150.390">
    <property type="match status" value="1"/>
</dbReference>
<name>A0AAV4XIB1_CAEEX</name>
<dbReference type="GO" id="GO:0003899">
    <property type="term" value="F:DNA-directed RNA polymerase activity"/>
    <property type="evidence" value="ECO:0007669"/>
    <property type="project" value="UniProtKB-EC"/>
</dbReference>
<dbReference type="Proteomes" id="UP001054945">
    <property type="component" value="Unassembled WGS sequence"/>
</dbReference>
<evidence type="ECO:0000256" key="14">
    <source>
        <dbReference type="ARBA" id="ARBA00058108"/>
    </source>
</evidence>
<comment type="function">
    <text evidence="14">DNA-dependent RNA polymerase catalyzes the transcription of DNA into RNA using the four ribonucleoside triphosphates as substrates. Largest and catalytic core component of RNA polymerase III which synthesizes small RNAs, such as 5S rRNA and tRNAs. Forms the polymerase active center together with the second largest subunit. A single-stranded DNA template strand of the promoter is positioned within the central active site cleft of Pol III. A bridging helix emanates from RPC1 and crosses the cleft near the catalytic site and is thought to promote translocation of Pol III by acting as a ratchet that moves the RNA-DNA hybrid through the active site by switching from straight to bent conformations at each step of nucleotide addition.</text>
</comment>
<dbReference type="Gene3D" id="1.10.274.100">
    <property type="entry name" value="RNA polymerase Rpb1, domain 3"/>
    <property type="match status" value="1"/>
</dbReference>
<dbReference type="Gene3D" id="2.40.40.20">
    <property type="match status" value="1"/>
</dbReference>
<evidence type="ECO:0000256" key="10">
    <source>
        <dbReference type="ARBA" id="ARBA00022842"/>
    </source>
</evidence>
<dbReference type="PANTHER" id="PTHR48446:SF1">
    <property type="entry name" value="DNA-DIRECTED RNA POLYMERASE SUBUNIT BETA' N-TERMINAL SECTION"/>
    <property type="match status" value="1"/>
</dbReference>
<dbReference type="InterPro" id="IPR042102">
    <property type="entry name" value="RNA_pol_Rpb1_3_sf"/>
</dbReference>
<proteinExistence type="inferred from homology"/>
<evidence type="ECO:0000259" key="15">
    <source>
        <dbReference type="SMART" id="SM00663"/>
    </source>
</evidence>
<evidence type="ECO:0000256" key="13">
    <source>
        <dbReference type="ARBA" id="ARBA00048552"/>
    </source>
</evidence>
<evidence type="ECO:0000256" key="11">
    <source>
        <dbReference type="ARBA" id="ARBA00023163"/>
    </source>
</evidence>
<dbReference type="Gene3D" id="1.10.132.30">
    <property type="match status" value="1"/>
</dbReference>
<dbReference type="SUPFAM" id="SSF64484">
    <property type="entry name" value="beta and beta-prime subunits of DNA dependent RNA-polymerase"/>
    <property type="match status" value="1"/>
</dbReference>
<comment type="catalytic activity">
    <reaction evidence="13">
        <text>RNA(n) + a ribonucleoside 5'-triphosphate = RNA(n+1) + diphosphate</text>
        <dbReference type="Rhea" id="RHEA:21248"/>
        <dbReference type="Rhea" id="RHEA-COMP:14527"/>
        <dbReference type="Rhea" id="RHEA-COMP:17342"/>
        <dbReference type="ChEBI" id="CHEBI:33019"/>
        <dbReference type="ChEBI" id="CHEBI:61557"/>
        <dbReference type="ChEBI" id="CHEBI:140395"/>
        <dbReference type="EC" id="2.7.7.6"/>
    </reaction>
</comment>
<dbReference type="Gene3D" id="6.20.50.80">
    <property type="match status" value="1"/>
</dbReference>
<dbReference type="InterPro" id="IPR015700">
    <property type="entry name" value="RPC1"/>
</dbReference>
<dbReference type="FunFam" id="1.10.150.390:FF:000004">
    <property type="entry name" value="DNA-directed RNA polymerase subunit"/>
    <property type="match status" value="1"/>
</dbReference>
<accession>A0AAV4XIB1</accession>
<protein>
    <recommendedName>
        <fullName evidence="4">DNA-directed RNA polymerase</fullName>
        <ecNumber evidence="4">2.7.7.6</ecNumber>
    </recommendedName>
</protein>
<dbReference type="FunFam" id="2.40.40.20:FF:000019">
    <property type="entry name" value="DNA-directed RNA polymerase II subunit RPB1"/>
    <property type="match status" value="1"/>
</dbReference>
<comment type="similarity">
    <text evidence="2">Belongs to the RNA polymerase beta' chain family.</text>
</comment>
<evidence type="ECO:0000256" key="6">
    <source>
        <dbReference type="ARBA" id="ARBA00022679"/>
    </source>
</evidence>
<dbReference type="GO" id="GO:0006351">
    <property type="term" value="P:DNA-templated transcription"/>
    <property type="evidence" value="ECO:0007669"/>
    <property type="project" value="InterPro"/>
</dbReference>
<keyword evidence="7" id="KW-0548">Nucleotidyltransferase</keyword>
<dbReference type="Gene3D" id="6.10.250.2940">
    <property type="match status" value="1"/>
</dbReference>
<keyword evidence="17" id="KW-1185">Reference proteome</keyword>
<dbReference type="AlphaFoldDB" id="A0AAV4XIB1"/>
<evidence type="ECO:0000256" key="12">
    <source>
        <dbReference type="ARBA" id="ARBA00023242"/>
    </source>
</evidence>
<dbReference type="Pfam" id="PF04983">
    <property type="entry name" value="RNA_pol_Rpb1_3"/>
    <property type="match status" value="1"/>
</dbReference>
<dbReference type="GO" id="GO:0005654">
    <property type="term" value="C:nucleoplasm"/>
    <property type="evidence" value="ECO:0007669"/>
    <property type="project" value="UniProtKB-ARBA"/>
</dbReference>
<evidence type="ECO:0000256" key="8">
    <source>
        <dbReference type="ARBA" id="ARBA00022723"/>
    </source>
</evidence>
<keyword evidence="5 16" id="KW-0240">DNA-directed RNA polymerase</keyword>
<evidence type="ECO:0000256" key="9">
    <source>
        <dbReference type="ARBA" id="ARBA00022833"/>
    </source>
</evidence>
<dbReference type="PANTHER" id="PTHR48446">
    <property type="entry name" value="DNA-DIRECTED RNA POLYMERASE SUBUNIT BETA' N-TERMINAL SECTION"/>
    <property type="match status" value="1"/>
</dbReference>
<keyword evidence="11" id="KW-0804">Transcription</keyword>
<evidence type="ECO:0000313" key="16">
    <source>
        <dbReference type="EMBL" id="GIY94378.1"/>
    </source>
</evidence>
<evidence type="ECO:0000256" key="2">
    <source>
        <dbReference type="ARBA" id="ARBA00006460"/>
    </source>
</evidence>
<dbReference type="InterPro" id="IPR007081">
    <property type="entry name" value="RNA_pol_Rpb1_5"/>
</dbReference>
<comment type="subcellular location">
    <subcellularLocation>
        <location evidence="1">Nucleus</location>
    </subcellularLocation>
</comment>
<dbReference type="GO" id="GO:0046872">
    <property type="term" value="F:metal ion binding"/>
    <property type="evidence" value="ECO:0007669"/>
    <property type="project" value="UniProtKB-KW"/>
</dbReference>
<feature type="domain" description="RNA polymerase N-terminal" evidence="15">
    <location>
        <begin position="1"/>
        <end position="145"/>
    </location>
</feature>
<dbReference type="Pfam" id="PF00623">
    <property type="entry name" value="RNA_pol_Rpb1_2"/>
    <property type="match status" value="1"/>
</dbReference>
<dbReference type="SMART" id="SM00663">
    <property type="entry name" value="RPOLA_N"/>
    <property type="match status" value="1"/>
</dbReference>
<dbReference type="InterPro" id="IPR006592">
    <property type="entry name" value="RNA_pol_N"/>
</dbReference>
<comment type="caution">
    <text evidence="16">The sequence shown here is derived from an EMBL/GenBank/DDBJ whole genome shotgun (WGS) entry which is preliminary data.</text>
</comment>
<dbReference type="GO" id="GO:0000428">
    <property type="term" value="C:DNA-directed RNA polymerase complex"/>
    <property type="evidence" value="ECO:0007669"/>
    <property type="project" value="UniProtKB-KW"/>
</dbReference>
<dbReference type="Pfam" id="PF04998">
    <property type="entry name" value="RNA_pol_Rpb1_5"/>
    <property type="match status" value="2"/>
</dbReference>
<dbReference type="InterPro" id="IPR035698">
    <property type="entry name" value="RNAP_III_Rpc1_C"/>
</dbReference>
<evidence type="ECO:0000256" key="1">
    <source>
        <dbReference type="ARBA" id="ARBA00004123"/>
    </source>
</evidence>
<organism evidence="16 17">
    <name type="scientific">Caerostris extrusa</name>
    <name type="common">Bark spider</name>
    <name type="synonym">Caerostris bankana</name>
    <dbReference type="NCBI Taxonomy" id="172846"/>
    <lineage>
        <taxon>Eukaryota</taxon>
        <taxon>Metazoa</taxon>
        <taxon>Ecdysozoa</taxon>
        <taxon>Arthropoda</taxon>
        <taxon>Chelicerata</taxon>
        <taxon>Arachnida</taxon>
        <taxon>Araneae</taxon>
        <taxon>Araneomorphae</taxon>
        <taxon>Entelegynae</taxon>
        <taxon>Araneoidea</taxon>
        <taxon>Araneidae</taxon>
        <taxon>Caerostris</taxon>
    </lineage>
</organism>
<keyword evidence="12" id="KW-0539">Nucleus</keyword>
<keyword evidence="10" id="KW-0460">Magnesium</keyword>